<dbReference type="Proteomes" id="UP000501451">
    <property type="component" value="Chromosome"/>
</dbReference>
<evidence type="ECO:0000259" key="3">
    <source>
        <dbReference type="Pfam" id="PF02517"/>
    </source>
</evidence>
<feature type="transmembrane region" description="Helical" evidence="2">
    <location>
        <begin position="209"/>
        <end position="229"/>
    </location>
</feature>
<protein>
    <submittedName>
        <fullName evidence="4">CPBP family intramembrane metalloprotease</fullName>
    </submittedName>
</protein>
<keyword evidence="5" id="KW-1185">Reference proteome</keyword>
<sequence>MLKIKKMLKSKDFKTSLTFSIIGLIASVFLGVYQTSTFTESMEQQIISQLGSTHALILVAAMQGFLLTFIASFFGLKIAKKVSLYLNFKYDKKSMILAILIGFATGLIITFSDQFIFAKYLSSEMTSYIFSLVYFISSILYGGIVEEILLRLFMMSLLVWILWKLFAKSKDYLNIPHWIYIFSIVLSSILFAAGHLPATAQLFGISIPILIRMFVLNGIGGLGFGYLYWKHGLAYSMVAHVTTHIFMQILFIPILS</sequence>
<feature type="transmembrane region" description="Helical" evidence="2">
    <location>
        <begin position="12"/>
        <end position="33"/>
    </location>
</feature>
<keyword evidence="4" id="KW-0482">Metalloprotease</keyword>
<evidence type="ECO:0000256" key="1">
    <source>
        <dbReference type="ARBA" id="ARBA00009067"/>
    </source>
</evidence>
<name>A0A6G7KA20_9LACT</name>
<dbReference type="RefSeq" id="WP_166162147.1">
    <property type="nucleotide sequence ID" value="NZ_CP049740.1"/>
</dbReference>
<keyword evidence="4" id="KW-0645">Protease</keyword>
<organism evidence="4 5">
    <name type="scientific">Jeotgalibaca arthritidis</name>
    <dbReference type="NCBI Taxonomy" id="1868794"/>
    <lineage>
        <taxon>Bacteria</taxon>
        <taxon>Bacillati</taxon>
        <taxon>Bacillota</taxon>
        <taxon>Bacilli</taxon>
        <taxon>Lactobacillales</taxon>
        <taxon>Carnobacteriaceae</taxon>
        <taxon>Jeotgalibaca</taxon>
    </lineage>
</organism>
<dbReference type="EMBL" id="CP049740">
    <property type="protein sequence ID" value="QII82114.1"/>
    <property type="molecule type" value="Genomic_DNA"/>
</dbReference>
<proteinExistence type="inferred from homology"/>
<comment type="similarity">
    <text evidence="1">Belongs to the UPF0177 family.</text>
</comment>
<dbReference type="AlphaFoldDB" id="A0A6G7KA20"/>
<feature type="domain" description="CAAX prenyl protease 2/Lysostaphin resistance protein A-like" evidence="3">
    <location>
        <begin position="131"/>
        <end position="244"/>
    </location>
</feature>
<feature type="transmembrane region" description="Helical" evidence="2">
    <location>
        <begin position="53"/>
        <end position="76"/>
    </location>
</feature>
<evidence type="ECO:0000256" key="2">
    <source>
        <dbReference type="SAM" id="Phobius"/>
    </source>
</evidence>
<dbReference type="GO" id="GO:0004175">
    <property type="term" value="F:endopeptidase activity"/>
    <property type="evidence" value="ECO:0007669"/>
    <property type="project" value="UniProtKB-ARBA"/>
</dbReference>
<dbReference type="Pfam" id="PF02517">
    <property type="entry name" value="Rce1-like"/>
    <property type="match status" value="1"/>
</dbReference>
<dbReference type="GO" id="GO:0008237">
    <property type="term" value="F:metallopeptidase activity"/>
    <property type="evidence" value="ECO:0007669"/>
    <property type="project" value="UniProtKB-KW"/>
</dbReference>
<feature type="transmembrane region" description="Helical" evidence="2">
    <location>
        <begin position="178"/>
        <end position="197"/>
    </location>
</feature>
<keyword evidence="2" id="KW-1133">Transmembrane helix</keyword>
<gene>
    <name evidence="4" type="ORF">G7057_06490</name>
</gene>
<keyword evidence="2" id="KW-0472">Membrane</keyword>
<feature type="transmembrane region" description="Helical" evidence="2">
    <location>
        <begin position="235"/>
        <end position="255"/>
    </location>
</feature>
<evidence type="ECO:0000313" key="4">
    <source>
        <dbReference type="EMBL" id="QII82114.1"/>
    </source>
</evidence>
<dbReference type="KEGG" id="jar:G7057_06490"/>
<dbReference type="GO" id="GO:0080120">
    <property type="term" value="P:CAAX-box protein maturation"/>
    <property type="evidence" value="ECO:0007669"/>
    <property type="project" value="UniProtKB-ARBA"/>
</dbReference>
<keyword evidence="4" id="KW-0378">Hydrolase</keyword>
<reference evidence="4 5" key="1">
    <citation type="journal article" date="2017" name="Int. J. Syst. Evol. Microbiol.">
        <title>Jeotgalibaca porci sp. nov. and Jeotgalibaca arthritidis sp. nov., isolated from pigs, and emended description of the genus Jeotgalibaca.</title>
        <authorList>
            <person name="Zamora L."/>
            <person name="Perez-Sancho M."/>
            <person name="Dominguez L."/>
            <person name="Fernandez-Garayzabal J.F."/>
            <person name="Vela A.I."/>
        </authorList>
    </citation>
    <scope>NUCLEOTIDE SEQUENCE [LARGE SCALE GENOMIC DNA]</scope>
    <source>
        <strain evidence="4 5">CECT 9157</strain>
    </source>
</reference>
<feature type="transmembrane region" description="Helical" evidence="2">
    <location>
        <begin position="96"/>
        <end position="119"/>
    </location>
</feature>
<dbReference type="InterPro" id="IPR003675">
    <property type="entry name" value="Rce1/LyrA-like_dom"/>
</dbReference>
<feature type="transmembrane region" description="Helical" evidence="2">
    <location>
        <begin position="125"/>
        <end position="141"/>
    </location>
</feature>
<accession>A0A6G7KA20</accession>
<evidence type="ECO:0000313" key="5">
    <source>
        <dbReference type="Proteomes" id="UP000501451"/>
    </source>
</evidence>
<dbReference type="GO" id="GO:0006508">
    <property type="term" value="P:proteolysis"/>
    <property type="evidence" value="ECO:0007669"/>
    <property type="project" value="UniProtKB-KW"/>
</dbReference>
<keyword evidence="2" id="KW-0812">Transmembrane</keyword>